<keyword evidence="2 7" id="KW-0645">Protease</keyword>
<dbReference type="InterPro" id="IPR024077">
    <property type="entry name" value="Neurolysin/TOP_dom2"/>
</dbReference>
<dbReference type="PANTHER" id="PTHR11804:SF83">
    <property type="entry name" value="LD37516P"/>
    <property type="match status" value="1"/>
</dbReference>
<dbReference type="InterPro" id="IPR024079">
    <property type="entry name" value="MetalloPept_cat_dom_sf"/>
</dbReference>
<evidence type="ECO:0000256" key="4">
    <source>
        <dbReference type="ARBA" id="ARBA00022801"/>
    </source>
</evidence>
<feature type="domain" description="Peptidase M3A/M3B catalytic" evidence="8">
    <location>
        <begin position="303"/>
        <end position="757"/>
    </location>
</feature>
<comment type="caution">
    <text evidence="9">The sequence shown here is derived from an EMBL/GenBank/DDBJ whole genome shotgun (WGS) entry which is preliminary data.</text>
</comment>
<accession>A0ABD6E8U9</accession>
<dbReference type="EMBL" id="JBGFUD010000136">
    <property type="protein sequence ID" value="MFH4973781.1"/>
    <property type="molecule type" value="Genomic_DNA"/>
</dbReference>
<gene>
    <name evidence="9" type="ORF">AB6A40_000490</name>
</gene>
<dbReference type="SUPFAM" id="SSF55486">
    <property type="entry name" value="Metalloproteases ('zincins'), catalytic domain"/>
    <property type="match status" value="1"/>
</dbReference>
<sequence>MLFDRLFRYVSKRFFSQYSIQLLQPAKRTNKITHMRQSKRNVLFKMNNEVPHRVVGYFVVFPAIPDETIENNTFLASIASNKDWPTLSTSSPKEFYEGTVRHIMEYGATVMEHMEHLGSLKEGDESFEVVVDPLLVEEYEINYAFNTLLLKMFTDWPACSDKDFNEDLYHVKMMCARDQMEKLTCPEFQAALKRLYENRTELDEWQLKLIEWYQLEIRASGFDKHDEKSRKLIGSWSKFIDEYRTKYLRNIMLTNEQNVFNVSDRKMLPDTPPHILRLLATDPDDYEKGPWRARMAPKSIMPFLEYCADRKLRADAWENWTSRASFQHDFYNNSLNIEELRHNNEGLAKVLGFSSISEHRLANKMAGSVDTVRNFLTALCKRMRPVFMDRMDSWSKYAAAKEFITGDLQPFDLFYICRREAESHYDIDALELMNYFPFWETLTNLTDILGHIFSLDFKDITSENLERCHRDVRIFSVTDISNGHHLGRIYIDPFTRPNKRGGWTTLLGRPANRARGLDKLVYFIGAASPPTHESPSLLHHKQLQQLLFHIGRALQLLLSESPYREITIPWAPMYASDWDAADILPAFTQFFIYKPNLLSSLASKHLKTGVSLDEESANSISMAFSRSMLWESYRVLFWSDFDLTMYEMEDRRTKFWLDLYREMYKEYFPFTMSRNDYHPCSFTPIFSMQPYMGMYYRKLWTEMLALDVHETFDVENNVKVTGERFKTTVLVKGASDVQSELYRRFQGRDPSVGAICDFYDPPSYYSFEEQMRNEE</sequence>
<name>A0ABD6E8U9_9BILA</name>
<organism evidence="9 10">
    <name type="scientific">Gnathostoma spinigerum</name>
    <dbReference type="NCBI Taxonomy" id="75299"/>
    <lineage>
        <taxon>Eukaryota</taxon>
        <taxon>Metazoa</taxon>
        <taxon>Ecdysozoa</taxon>
        <taxon>Nematoda</taxon>
        <taxon>Chromadorea</taxon>
        <taxon>Rhabditida</taxon>
        <taxon>Spirurina</taxon>
        <taxon>Gnathostomatomorpha</taxon>
        <taxon>Gnathostomatoidea</taxon>
        <taxon>Gnathostomatidae</taxon>
        <taxon>Gnathostoma</taxon>
    </lineage>
</organism>
<evidence type="ECO:0000313" key="9">
    <source>
        <dbReference type="EMBL" id="MFH4973781.1"/>
    </source>
</evidence>
<evidence type="ECO:0000256" key="1">
    <source>
        <dbReference type="ARBA" id="ARBA00006040"/>
    </source>
</evidence>
<keyword evidence="3 7" id="KW-0479">Metal-binding</keyword>
<reference evidence="9 10" key="1">
    <citation type="submission" date="2024-08" db="EMBL/GenBank/DDBJ databases">
        <title>Gnathostoma spinigerum genome.</title>
        <authorList>
            <person name="Gonzalez-Bertolin B."/>
            <person name="Monzon S."/>
            <person name="Zaballos A."/>
            <person name="Jimenez P."/>
            <person name="Dekumyoy P."/>
            <person name="Varona S."/>
            <person name="Cuesta I."/>
            <person name="Sumanam S."/>
            <person name="Adisakwattana P."/>
            <person name="Gasser R.B."/>
            <person name="Hernandez-Gonzalez A."/>
            <person name="Young N.D."/>
            <person name="Perteguer M.J."/>
        </authorList>
    </citation>
    <scope>NUCLEOTIDE SEQUENCE [LARGE SCALE GENOMIC DNA]</scope>
    <source>
        <strain evidence="9">AL3</strain>
        <tissue evidence="9">Liver</tissue>
    </source>
</reference>
<dbReference type="Pfam" id="PF01432">
    <property type="entry name" value="Peptidase_M3"/>
    <property type="match status" value="1"/>
</dbReference>
<keyword evidence="4 7" id="KW-0378">Hydrolase</keyword>
<evidence type="ECO:0000256" key="3">
    <source>
        <dbReference type="ARBA" id="ARBA00022723"/>
    </source>
</evidence>
<dbReference type="GO" id="GO:0006508">
    <property type="term" value="P:proteolysis"/>
    <property type="evidence" value="ECO:0007669"/>
    <property type="project" value="UniProtKB-KW"/>
</dbReference>
<keyword evidence="6 7" id="KW-0482">Metalloprotease</keyword>
<dbReference type="Proteomes" id="UP001608902">
    <property type="component" value="Unassembled WGS sequence"/>
</dbReference>
<proteinExistence type="inferred from homology"/>
<evidence type="ECO:0000256" key="5">
    <source>
        <dbReference type="ARBA" id="ARBA00022833"/>
    </source>
</evidence>
<protein>
    <recommendedName>
        <fullName evidence="8">Peptidase M3A/M3B catalytic domain-containing protein</fullName>
    </recommendedName>
</protein>
<dbReference type="Gene3D" id="1.10.1370.10">
    <property type="entry name" value="Neurolysin, domain 3"/>
    <property type="match status" value="1"/>
</dbReference>
<dbReference type="AlphaFoldDB" id="A0ABD6E8U9"/>
<evidence type="ECO:0000313" key="10">
    <source>
        <dbReference type="Proteomes" id="UP001608902"/>
    </source>
</evidence>
<dbReference type="Gene3D" id="3.40.390.10">
    <property type="entry name" value="Collagenase (Catalytic Domain)"/>
    <property type="match status" value="1"/>
</dbReference>
<dbReference type="InterPro" id="IPR001567">
    <property type="entry name" value="Pept_M3A_M3B_dom"/>
</dbReference>
<evidence type="ECO:0000259" key="8">
    <source>
        <dbReference type="Pfam" id="PF01432"/>
    </source>
</evidence>
<dbReference type="PANTHER" id="PTHR11804">
    <property type="entry name" value="PROTEASE M3 THIMET OLIGOPEPTIDASE-RELATED"/>
    <property type="match status" value="1"/>
</dbReference>
<keyword evidence="5 7" id="KW-0862">Zinc</keyword>
<comment type="similarity">
    <text evidence="1 7">Belongs to the peptidase M3 family.</text>
</comment>
<dbReference type="GO" id="GO:0046872">
    <property type="term" value="F:metal ion binding"/>
    <property type="evidence" value="ECO:0007669"/>
    <property type="project" value="UniProtKB-UniRule"/>
</dbReference>
<keyword evidence="10" id="KW-1185">Reference proteome</keyword>
<dbReference type="GO" id="GO:0008237">
    <property type="term" value="F:metallopeptidase activity"/>
    <property type="evidence" value="ECO:0007669"/>
    <property type="project" value="UniProtKB-KW"/>
</dbReference>
<evidence type="ECO:0000256" key="2">
    <source>
        <dbReference type="ARBA" id="ARBA00022670"/>
    </source>
</evidence>
<comment type="cofactor">
    <cofactor evidence="7">
        <name>Zn(2+)</name>
        <dbReference type="ChEBI" id="CHEBI:29105"/>
    </cofactor>
    <text evidence="7">Binds 1 zinc ion.</text>
</comment>
<dbReference type="InterPro" id="IPR045090">
    <property type="entry name" value="Pept_M3A_M3B"/>
</dbReference>
<evidence type="ECO:0000256" key="7">
    <source>
        <dbReference type="RuleBase" id="RU003435"/>
    </source>
</evidence>
<evidence type="ECO:0000256" key="6">
    <source>
        <dbReference type="ARBA" id="ARBA00023049"/>
    </source>
</evidence>